<gene>
    <name evidence="1" type="ORF">AB0A76_33750</name>
</gene>
<proteinExistence type="predicted"/>
<organism evidence="1 2">
    <name type="scientific">Streptomyces exfoliatus</name>
    <name type="common">Streptomyces hydrogenans</name>
    <dbReference type="NCBI Taxonomy" id="1905"/>
    <lineage>
        <taxon>Bacteria</taxon>
        <taxon>Bacillati</taxon>
        <taxon>Actinomycetota</taxon>
        <taxon>Actinomycetes</taxon>
        <taxon>Kitasatosporales</taxon>
        <taxon>Streptomycetaceae</taxon>
        <taxon>Streptomyces</taxon>
    </lineage>
</organism>
<accession>A0ABV3D866</accession>
<sequence>MNALDAIEAERRLERQDLLSGELARRAQTVRLLLDGAPLSAERAGSRLDYDLGACHTALILCTDSAAEAHGVLEQAAGLLATAARVRRP</sequence>
<reference evidence="1 2" key="1">
    <citation type="submission" date="2024-06" db="EMBL/GenBank/DDBJ databases">
        <title>The Natural Products Discovery Center: Release of the First 8490 Sequenced Strains for Exploring Actinobacteria Biosynthetic Diversity.</title>
        <authorList>
            <person name="Kalkreuter E."/>
            <person name="Kautsar S.A."/>
            <person name="Yang D."/>
            <person name="Bader C.D."/>
            <person name="Teijaro C.N."/>
            <person name="Fluegel L."/>
            <person name="Davis C.M."/>
            <person name="Simpson J.R."/>
            <person name="Lauterbach L."/>
            <person name="Steele A.D."/>
            <person name="Gui C."/>
            <person name="Meng S."/>
            <person name="Li G."/>
            <person name="Viehrig K."/>
            <person name="Ye F."/>
            <person name="Su P."/>
            <person name="Kiefer A.F."/>
            <person name="Nichols A."/>
            <person name="Cepeda A.J."/>
            <person name="Yan W."/>
            <person name="Fan B."/>
            <person name="Jiang Y."/>
            <person name="Adhikari A."/>
            <person name="Zheng C.-J."/>
            <person name="Schuster L."/>
            <person name="Cowan T.M."/>
            <person name="Smanski M.J."/>
            <person name="Chevrette M.G."/>
            <person name="De Carvalho L.P.S."/>
            <person name="Shen B."/>
        </authorList>
    </citation>
    <scope>NUCLEOTIDE SEQUENCE [LARGE SCALE GENOMIC DNA]</scope>
    <source>
        <strain evidence="1 2">NPDC045705</strain>
    </source>
</reference>
<keyword evidence="2" id="KW-1185">Reference proteome</keyword>
<evidence type="ECO:0000313" key="1">
    <source>
        <dbReference type="EMBL" id="MEU7298103.1"/>
    </source>
</evidence>
<name>A0ABV3D866_STREX</name>
<dbReference type="RefSeq" id="WP_359216603.1">
    <property type="nucleotide sequence ID" value="NZ_JBEZAM010000097.1"/>
</dbReference>
<dbReference type="Proteomes" id="UP001551210">
    <property type="component" value="Unassembled WGS sequence"/>
</dbReference>
<evidence type="ECO:0000313" key="2">
    <source>
        <dbReference type="Proteomes" id="UP001551210"/>
    </source>
</evidence>
<dbReference type="EMBL" id="JBEZAM010000097">
    <property type="protein sequence ID" value="MEU7298103.1"/>
    <property type="molecule type" value="Genomic_DNA"/>
</dbReference>
<comment type="caution">
    <text evidence="1">The sequence shown here is derived from an EMBL/GenBank/DDBJ whole genome shotgun (WGS) entry which is preliminary data.</text>
</comment>
<protein>
    <submittedName>
        <fullName evidence="1">Uncharacterized protein</fullName>
    </submittedName>
</protein>